<sequence length="86" mass="9854">MNPVLCSIGQMDGGVYHVKPLKPNTLHHCRKSPGWRLEYYGLWNIFLAFFRFTHHCERHDGSIQVSIFPYGSCQEPSPICAFSPSD</sequence>
<dbReference type="EMBL" id="BMAV01017793">
    <property type="protein sequence ID" value="GFY69765.1"/>
    <property type="molecule type" value="Genomic_DNA"/>
</dbReference>
<keyword evidence="2" id="KW-1185">Reference proteome</keyword>
<gene>
    <name evidence="1" type="ORF">TNIN_362601</name>
</gene>
<evidence type="ECO:0000313" key="2">
    <source>
        <dbReference type="Proteomes" id="UP000886998"/>
    </source>
</evidence>
<name>A0A8X6YF77_9ARAC</name>
<reference evidence="1" key="1">
    <citation type="submission" date="2020-08" db="EMBL/GenBank/DDBJ databases">
        <title>Multicomponent nature underlies the extraordinary mechanical properties of spider dragline silk.</title>
        <authorList>
            <person name="Kono N."/>
            <person name="Nakamura H."/>
            <person name="Mori M."/>
            <person name="Yoshida Y."/>
            <person name="Ohtoshi R."/>
            <person name="Malay A.D."/>
            <person name="Moran D.A.P."/>
            <person name="Tomita M."/>
            <person name="Numata K."/>
            <person name="Arakawa K."/>
        </authorList>
    </citation>
    <scope>NUCLEOTIDE SEQUENCE</scope>
</reference>
<evidence type="ECO:0000313" key="1">
    <source>
        <dbReference type="EMBL" id="GFY69765.1"/>
    </source>
</evidence>
<dbReference type="Proteomes" id="UP000886998">
    <property type="component" value="Unassembled WGS sequence"/>
</dbReference>
<comment type="caution">
    <text evidence="1">The sequence shown here is derived from an EMBL/GenBank/DDBJ whole genome shotgun (WGS) entry which is preliminary data.</text>
</comment>
<proteinExistence type="predicted"/>
<organism evidence="1 2">
    <name type="scientific">Trichonephila inaurata madagascariensis</name>
    <dbReference type="NCBI Taxonomy" id="2747483"/>
    <lineage>
        <taxon>Eukaryota</taxon>
        <taxon>Metazoa</taxon>
        <taxon>Ecdysozoa</taxon>
        <taxon>Arthropoda</taxon>
        <taxon>Chelicerata</taxon>
        <taxon>Arachnida</taxon>
        <taxon>Araneae</taxon>
        <taxon>Araneomorphae</taxon>
        <taxon>Entelegynae</taxon>
        <taxon>Araneoidea</taxon>
        <taxon>Nephilidae</taxon>
        <taxon>Trichonephila</taxon>
        <taxon>Trichonephila inaurata</taxon>
    </lineage>
</organism>
<protein>
    <submittedName>
        <fullName evidence="1">Uncharacterized protein</fullName>
    </submittedName>
</protein>
<dbReference type="AlphaFoldDB" id="A0A8X6YF77"/>
<accession>A0A8X6YF77</accession>